<protein>
    <submittedName>
        <fullName evidence="5">Uncharacterized protein</fullName>
    </submittedName>
</protein>
<organism evidence="5 6">
    <name type="scientific">Dothistroma septosporum (strain NZE10 / CBS 128990)</name>
    <name type="common">Red band needle blight fungus</name>
    <name type="synonym">Mycosphaerella pini</name>
    <dbReference type="NCBI Taxonomy" id="675120"/>
    <lineage>
        <taxon>Eukaryota</taxon>
        <taxon>Fungi</taxon>
        <taxon>Dikarya</taxon>
        <taxon>Ascomycota</taxon>
        <taxon>Pezizomycotina</taxon>
        <taxon>Dothideomycetes</taxon>
        <taxon>Dothideomycetidae</taxon>
        <taxon>Mycosphaerellales</taxon>
        <taxon>Mycosphaerellaceae</taxon>
        <taxon>Dothistroma</taxon>
    </lineage>
</organism>
<gene>
    <name evidence="5" type="ORF">DOTSEDRAFT_57652</name>
</gene>
<proteinExistence type="inferred from homology"/>
<dbReference type="EMBL" id="KB446548">
    <property type="protein sequence ID" value="EME38052.1"/>
    <property type="molecule type" value="Genomic_DNA"/>
</dbReference>
<evidence type="ECO:0000256" key="4">
    <source>
        <dbReference type="ARBA" id="ARBA00023002"/>
    </source>
</evidence>
<dbReference type="eggNOG" id="KOG1208">
    <property type="taxonomic scope" value="Eukaryota"/>
</dbReference>
<dbReference type="Proteomes" id="UP000016933">
    <property type="component" value="Unassembled WGS sequence"/>
</dbReference>
<evidence type="ECO:0000313" key="5">
    <source>
        <dbReference type="EMBL" id="EME38052.1"/>
    </source>
</evidence>
<dbReference type="PRINTS" id="PR00081">
    <property type="entry name" value="GDHRDH"/>
</dbReference>
<dbReference type="PROSITE" id="PS00061">
    <property type="entry name" value="ADH_SHORT"/>
    <property type="match status" value="1"/>
</dbReference>
<reference evidence="5 6" key="2">
    <citation type="journal article" date="2012" name="PLoS Pathog.">
        <title>Diverse lifestyles and strategies of plant pathogenesis encoded in the genomes of eighteen Dothideomycetes fungi.</title>
        <authorList>
            <person name="Ohm R.A."/>
            <person name="Feau N."/>
            <person name="Henrissat B."/>
            <person name="Schoch C.L."/>
            <person name="Horwitz B.A."/>
            <person name="Barry K.W."/>
            <person name="Condon B.J."/>
            <person name="Copeland A.C."/>
            <person name="Dhillon B."/>
            <person name="Glaser F."/>
            <person name="Hesse C.N."/>
            <person name="Kosti I."/>
            <person name="LaButti K."/>
            <person name="Lindquist E.A."/>
            <person name="Lucas S."/>
            <person name="Salamov A.A."/>
            <person name="Bradshaw R.E."/>
            <person name="Ciuffetti L."/>
            <person name="Hamelin R.C."/>
            <person name="Kema G.H.J."/>
            <person name="Lawrence C."/>
            <person name="Scott J.A."/>
            <person name="Spatafora J.W."/>
            <person name="Turgeon B.G."/>
            <person name="de Wit P.J.G.M."/>
            <person name="Zhong S."/>
            <person name="Goodwin S.B."/>
            <person name="Grigoriev I.V."/>
        </authorList>
    </citation>
    <scope>NUCLEOTIDE SEQUENCE [LARGE SCALE GENOMIC DNA]</scope>
    <source>
        <strain evidence="6">NZE10 / CBS 128990</strain>
    </source>
</reference>
<sequence length="329" mass="35332">MGNTCSQLFPPKPLLTDKELPNLGGKVYIVTGSSGGVGKEVAQILYSKNATVYIAARSEEKAIAAITSIKTTHPSSKGTLTFLHLDLSDLTSVKNAASIFLSRENALHILFNNAAVAMPPAGSKSAQNHELQLATNCLGHYLFTRLLTPLLASTAKSSPPNSVRVIWVSSSAAEVMSHNPGGVPLSKLDDLSGNVPVWRLYGISKAGGYLYATEYAHRHSASDGIVSVSLNPGNLDSDLGRHVPKAINWVFKQFFLHPSVMGAYTELFAGFSESVTVESVEGGKWIIPWGRMGTTRKDLVLASKTEREGGSGVAGKFWEWSEERVGEFV</sequence>
<dbReference type="PANTHER" id="PTHR24320:SF236">
    <property type="entry name" value="SHORT-CHAIN DEHYDROGENASE-RELATED"/>
    <property type="match status" value="1"/>
</dbReference>
<keyword evidence="4" id="KW-0560">Oxidoreductase</keyword>
<reference evidence="6" key="1">
    <citation type="journal article" date="2012" name="PLoS Genet.">
        <title>The genomes of the fungal plant pathogens Cladosporium fulvum and Dothistroma septosporum reveal adaptation to different hosts and lifestyles but also signatures of common ancestry.</title>
        <authorList>
            <person name="de Wit P.J.G.M."/>
            <person name="van der Burgt A."/>
            <person name="Oekmen B."/>
            <person name="Stergiopoulos I."/>
            <person name="Abd-Elsalam K.A."/>
            <person name="Aerts A.L."/>
            <person name="Bahkali A.H."/>
            <person name="Beenen H.G."/>
            <person name="Chettri P."/>
            <person name="Cox M.P."/>
            <person name="Datema E."/>
            <person name="de Vries R.P."/>
            <person name="Dhillon B."/>
            <person name="Ganley A.R."/>
            <person name="Griffiths S.A."/>
            <person name="Guo Y."/>
            <person name="Hamelin R.C."/>
            <person name="Henrissat B."/>
            <person name="Kabir M.S."/>
            <person name="Jashni M.K."/>
            <person name="Kema G."/>
            <person name="Klaubauf S."/>
            <person name="Lapidus A."/>
            <person name="Levasseur A."/>
            <person name="Lindquist E."/>
            <person name="Mehrabi R."/>
            <person name="Ohm R.A."/>
            <person name="Owen T.J."/>
            <person name="Salamov A."/>
            <person name="Schwelm A."/>
            <person name="Schijlen E."/>
            <person name="Sun H."/>
            <person name="van den Burg H.A."/>
            <person name="van Ham R.C.H.J."/>
            <person name="Zhang S."/>
            <person name="Goodwin S.B."/>
            <person name="Grigoriev I.V."/>
            <person name="Collemare J."/>
            <person name="Bradshaw R.E."/>
        </authorList>
    </citation>
    <scope>NUCLEOTIDE SEQUENCE [LARGE SCALE GENOMIC DNA]</scope>
    <source>
        <strain evidence="6">NZE10 / CBS 128990</strain>
    </source>
</reference>
<name>M2WHI0_DOTSN</name>
<dbReference type="OMA" id="GTSKAFW"/>
<dbReference type="InterPro" id="IPR036291">
    <property type="entry name" value="NAD(P)-bd_dom_sf"/>
</dbReference>
<dbReference type="HOGENOM" id="CLU_010194_44_6_1"/>
<dbReference type="InterPro" id="IPR002347">
    <property type="entry name" value="SDR_fam"/>
</dbReference>
<keyword evidence="6" id="KW-1185">Reference proteome</keyword>
<dbReference type="Pfam" id="PF00106">
    <property type="entry name" value="adh_short"/>
    <property type="match status" value="1"/>
</dbReference>
<accession>M2WHI0</accession>
<dbReference type="AlphaFoldDB" id="M2WHI0"/>
<evidence type="ECO:0000256" key="3">
    <source>
        <dbReference type="ARBA" id="ARBA00022857"/>
    </source>
</evidence>
<dbReference type="GO" id="GO:0016491">
    <property type="term" value="F:oxidoreductase activity"/>
    <property type="evidence" value="ECO:0007669"/>
    <property type="project" value="UniProtKB-KW"/>
</dbReference>
<evidence type="ECO:0000256" key="1">
    <source>
        <dbReference type="ARBA" id="ARBA00004685"/>
    </source>
</evidence>
<dbReference type="Gene3D" id="3.40.50.720">
    <property type="entry name" value="NAD(P)-binding Rossmann-like Domain"/>
    <property type="match status" value="1"/>
</dbReference>
<dbReference type="InterPro" id="IPR020904">
    <property type="entry name" value="Sc_DH/Rdtase_CS"/>
</dbReference>
<comment type="pathway">
    <text evidence="1">Mycotoxin biosynthesis.</text>
</comment>
<dbReference type="STRING" id="675120.M2WHI0"/>
<comment type="similarity">
    <text evidence="2">Belongs to the short-chain dehydrogenases/reductases (SDR) family.</text>
</comment>
<dbReference type="SUPFAM" id="SSF51735">
    <property type="entry name" value="NAD(P)-binding Rossmann-fold domains"/>
    <property type="match status" value="1"/>
</dbReference>
<evidence type="ECO:0000256" key="2">
    <source>
        <dbReference type="ARBA" id="ARBA00006484"/>
    </source>
</evidence>
<keyword evidence="3" id="KW-0521">NADP</keyword>
<evidence type="ECO:0000313" key="6">
    <source>
        <dbReference type="Proteomes" id="UP000016933"/>
    </source>
</evidence>
<dbReference type="OrthoDB" id="191139at2759"/>
<dbReference type="PANTHER" id="PTHR24320">
    <property type="entry name" value="RETINOL DEHYDROGENASE"/>
    <property type="match status" value="1"/>
</dbReference>